<dbReference type="Proteomes" id="UP001162483">
    <property type="component" value="Unassembled WGS sequence"/>
</dbReference>
<reference evidence="1" key="1">
    <citation type="submission" date="2023-05" db="EMBL/GenBank/DDBJ databases">
        <authorList>
            <person name="Stuckert A."/>
        </authorList>
    </citation>
    <scope>NUCLEOTIDE SEQUENCE</scope>
</reference>
<proteinExistence type="predicted"/>
<name>A0ABN9FD15_9NEOB</name>
<evidence type="ECO:0000313" key="1">
    <source>
        <dbReference type="EMBL" id="CAI9594867.1"/>
    </source>
</evidence>
<gene>
    <name evidence="1" type="ORF">SPARVUS_LOCUS11805212</name>
</gene>
<evidence type="ECO:0000313" key="2">
    <source>
        <dbReference type="Proteomes" id="UP001162483"/>
    </source>
</evidence>
<sequence length="71" mass="7763">MVLLQPAYVVAAAPLHGTLTGRSLTRFLRGGADRLRLLAVIGRLCAFPELQFWHPITGEEIGRQEAEPSGH</sequence>
<accession>A0ABN9FD15</accession>
<dbReference type="EMBL" id="CATNWA010016718">
    <property type="protein sequence ID" value="CAI9594867.1"/>
    <property type="molecule type" value="Genomic_DNA"/>
</dbReference>
<comment type="caution">
    <text evidence="1">The sequence shown here is derived from an EMBL/GenBank/DDBJ whole genome shotgun (WGS) entry which is preliminary data.</text>
</comment>
<organism evidence="1 2">
    <name type="scientific">Staurois parvus</name>
    <dbReference type="NCBI Taxonomy" id="386267"/>
    <lineage>
        <taxon>Eukaryota</taxon>
        <taxon>Metazoa</taxon>
        <taxon>Chordata</taxon>
        <taxon>Craniata</taxon>
        <taxon>Vertebrata</taxon>
        <taxon>Euteleostomi</taxon>
        <taxon>Amphibia</taxon>
        <taxon>Batrachia</taxon>
        <taxon>Anura</taxon>
        <taxon>Neobatrachia</taxon>
        <taxon>Ranoidea</taxon>
        <taxon>Ranidae</taxon>
        <taxon>Staurois</taxon>
    </lineage>
</organism>
<keyword evidence="2" id="KW-1185">Reference proteome</keyword>
<protein>
    <submittedName>
        <fullName evidence="1">Uncharacterized protein</fullName>
    </submittedName>
</protein>
<feature type="non-terminal residue" evidence="1">
    <location>
        <position position="71"/>
    </location>
</feature>